<sequence length="234" mass="25096">MERRDLVIAGTGHASGGLYHTVKLSGNGKLYGDIDCMEMRVQGNATVEGNVKANVVHIAGKGYVMGGVDCEWIKVSGSVNVEGNMQCQEATVRGRGTVKGAWTAEEIRAYGELDVGGDCSAERFEIDGHFTIGGLLNAGYVAVKLLGPCRVQEIGGETIVVKKQSASLWKKLFFPPGLTADVIEGDEIHLEHTTAKTVRGNRVTIGPGCEIERVEYRDVLECDEEAKIGTVEKG</sequence>
<dbReference type="Proteomes" id="UP001297580">
    <property type="component" value="Chromosome"/>
</dbReference>
<gene>
    <name evidence="2" type="ORF">HSX42_11385</name>
</gene>
<dbReference type="RefSeq" id="WP_060475979.1">
    <property type="nucleotide sequence ID" value="NZ_CP017690.1"/>
</dbReference>
<dbReference type="EMBL" id="CP133461">
    <property type="protein sequence ID" value="WMV74897.1"/>
    <property type="molecule type" value="Genomic_DNA"/>
</dbReference>
<protein>
    <submittedName>
        <fullName evidence="2">Polymer-forming cytoskeletal protein</fullName>
    </submittedName>
</protein>
<evidence type="ECO:0000313" key="3">
    <source>
        <dbReference type="Proteomes" id="UP001297580"/>
    </source>
</evidence>
<accession>A0ABY9Q9U9</accession>
<name>A0ABY9Q9U9_GEOTD</name>
<evidence type="ECO:0000256" key="1">
    <source>
        <dbReference type="ARBA" id="ARBA00044755"/>
    </source>
</evidence>
<organism evidence="2 3">
    <name type="scientific">Geobacillus thermodenitrificans</name>
    <dbReference type="NCBI Taxonomy" id="33940"/>
    <lineage>
        <taxon>Bacteria</taxon>
        <taxon>Bacillati</taxon>
        <taxon>Bacillota</taxon>
        <taxon>Bacilli</taxon>
        <taxon>Bacillales</taxon>
        <taxon>Anoxybacillaceae</taxon>
        <taxon>Geobacillus</taxon>
    </lineage>
</organism>
<dbReference type="InterPro" id="IPR007607">
    <property type="entry name" value="BacA/B"/>
</dbReference>
<reference evidence="2 3" key="1">
    <citation type="submission" date="2023-08" db="EMBL/GenBank/DDBJ databases">
        <title>Complete genome sequence of Geobacillus thermodenitrificans K1041, a genetically tractable strain representative of the genus Geobacillus.</title>
        <authorList>
            <person name="Kani S."/>
            <person name="Suzuki H."/>
        </authorList>
    </citation>
    <scope>NUCLEOTIDE SEQUENCE [LARGE SCALE GENOMIC DNA]</scope>
    <source>
        <strain evidence="2 3">K1041</strain>
    </source>
</reference>
<proteinExistence type="inferred from homology"/>
<dbReference type="PANTHER" id="PTHR35024:SF4">
    <property type="entry name" value="POLYMER-FORMING CYTOSKELETAL PROTEIN"/>
    <property type="match status" value="1"/>
</dbReference>
<keyword evidence="3" id="KW-1185">Reference proteome</keyword>
<comment type="similarity">
    <text evidence="1">Belongs to the bactofilin family.</text>
</comment>
<dbReference type="Pfam" id="PF04519">
    <property type="entry name" value="Bactofilin"/>
    <property type="match status" value="1"/>
</dbReference>
<evidence type="ECO:0000313" key="2">
    <source>
        <dbReference type="EMBL" id="WMV74897.1"/>
    </source>
</evidence>
<dbReference type="PANTHER" id="PTHR35024">
    <property type="entry name" value="HYPOTHETICAL CYTOSOLIC PROTEIN"/>
    <property type="match status" value="1"/>
</dbReference>